<proteinExistence type="inferred from homology"/>
<evidence type="ECO:0000256" key="4">
    <source>
        <dbReference type="ARBA" id="ARBA00022695"/>
    </source>
</evidence>
<evidence type="ECO:0000256" key="1">
    <source>
        <dbReference type="ARBA" id="ARBA00009558"/>
    </source>
</evidence>
<keyword evidence="5 7" id="KW-0521">NADP</keyword>
<keyword evidence="4" id="KW-0548">Nucleotidyltransferase</keyword>
<dbReference type="PROSITE" id="PS51996">
    <property type="entry name" value="TR_MART"/>
    <property type="match status" value="1"/>
</dbReference>
<sequence>MNLLAFVQLSLLFCWTSVCSKKIGDKDSRLVTKTKERVPLNTANDSVDDMYFGCRDLMETKINNTFFKKEFKTNFSGVWKNAQTCAKRKMNNKLLTMNHRQAICVYTSNYKMFYARFNEAVRTQRKVYGTSFPYHFIYFWLTDAVQILNKEKECLTTYRRSTEIFTGEVGQLVRFGSFTSSSKLTNLTSFGDKTCFKIKTCLGAYLEDYPEIKNKEEEVLIPPYEVFKISKKHKTGRSIIDCKTVYCLEHAGVLSNLNCHAVKNNITDK</sequence>
<dbReference type="SUPFAM" id="SSF56399">
    <property type="entry name" value="ADP-ribosylation"/>
    <property type="match status" value="1"/>
</dbReference>
<name>A0A834CRH0_ORYME</name>
<dbReference type="EMBL" id="WKFB01000170">
    <property type="protein sequence ID" value="KAF6733053.1"/>
    <property type="molecule type" value="Genomic_DNA"/>
</dbReference>
<keyword evidence="7" id="KW-0520">NAD</keyword>
<evidence type="ECO:0000313" key="8">
    <source>
        <dbReference type="EMBL" id="KAF6733053.1"/>
    </source>
</evidence>
<feature type="chain" id="PRO_5033095776" description="NAD(P)(+)--arginine ADP-ribosyltransferase" evidence="7">
    <location>
        <begin position="21"/>
        <end position="269"/>
    </location>
</feature>
<comment type="similarity">
    <text evidence="1 7">Belongs to the Arg-specific ADP-ribosyltransferase family.</text>
</comment>
<dbReference type="PRINTS" id="PR00970">
    <property type="entry name" value="RIBTRNSFRASE"/>
</dbReference>
<dbReference type="EC" id="2.4.2.31" evidence="7"/>
<evidence type="ECO:0000256" key="3">
    <source>
        <dbReference type="ARBA" id="ARBA00022679"/>
    </source>
</evidence>
<dbReference type="GO" id="GO:0016779">
    <property type="term" value="F:nucleotidyltransferase activity"/>
    <property type="evidence" value="ECO:0007669"/>
    <property type="project" value="UniProtKB-KW"/>
</dbReference>
<accession>A0A834CRH0</accession>
<dbReference type="GO" id="GO:0003950">
    <property type="term" value="F:NAD+ poly-ADP-ribosyltransferase activity"/>
    <property type="evidence" value="ECO:0007669"/>
    <property type="project" value="TreeGrafter"/>
</dbReference>
<keyword evidence="7" id="KW-0732">Signal</keyword>
<dbReference type="FunFam" id="3.90.176.10:FF:000003">
    <property type="entry name" value="NAD(P)(+)--arginine ADP-ribosyltransferase"/>
    <property type="match status" value="1"/>
</dbReference>
<evidence type="ECO:0000256" key="7">
    <source>
        <dbReference type="RuleBase" id="RU361228"/>
    </source>
</evidence>
<gene>
    <name evidence="8" type="ORF">FQA47_007997</name>
</gene>
<feature type="signal peptide" evidence="7">
    <location>
        <begin position="1"/>
        <end position="20"/>
    </location>
</feature>
<dbReference type="PANTHER" id="PTHR10339:SF29">
    <property type="entry name" value="NAD(P)(+)--ARGININE ADP-RIBOSYLTRANSFERASE"/>
    <property type="match status" value="1"/>
</dbReference>
<comment type="caution">
    <text evidence="8">The sequence shown here is derived from an EMBL/GenBank/DDBJ whole genome shotgun (WGS) entry which is preliminary data.</text>
</comment>
<reference evidence="8" key="1">
    <citation type="journal article" name="BMC Genomics">
        <title>Long-read sequencing and de novo genome assembly of marine medaka (Oryzias melastigma).</title>
        <authorList>
            <person name="Liang P."/>
            <person name="Saqib H.S.A."/>
            <person name="Ni X."/>
            <person name="Shen Y."/>
        </authorList>
    </citation>
    <scope>NUCLEOTIDE SEQUENCE</scope>
    <source>
        <strain evidence="8">Bigg-433</strain>
    </source>
</reference>
<dbReference type="Gene3D" id="3.90.176.10">
    <property type="entry name" value="Toxin ADP-ribosyltransferase, Chain A, domain 1"/>
    <property type="match status" value="1"/>
</dbReference>
<organism evidence="8 9">
    <name type="scientific">Oryzias melastigma</name>
    <name type="common">Marine medaka</name>
    <dbReference type="NCBI Taxonomy" id="30732"/>
    <lineage>
        <taxon>Eukaryota</taxon>
        <taxon>Metazoa</taxon>
        <taxon>Chordata</taxon>
        <taxon>Craniata</taxon>
        <taxon>Vertebrata</taxon>
        <taxon>Euteleostomi</taxon>
        <taxon>Actinopterygii</taxon>
        <taxon>Neopterygii</taxon>
        <taxon>Teleostei</taxon>
        <taxon>Neoteleostei</taxon>
        <taxon>Acanthomorphata</taxon>
        <taxon>Ovalentaria</taxon>
        <taxon>Atherinomorphae</taxon>
        <taxon>Beloniformes</taxon>
        <taxon>Adrianichthyidae</taxon>
        <taxon>Oryziinae</taxon>
        <taxon>Oryzias</taxon>
    </lineage>
</organism>
<dbReference type="Pfam" id="PF01129">
    <property type="entry name" value="ART"/>
    <property type="match status" value="1"/>
</dbReference>
<dbReference type="InterPro" id="IPR050999">
    <property type="entry name" value="ADP-ribosyltransferase_ARG"/>
</dbReference>
<dbReference type="Proteomes" id="UP000646548">
    <property type="component" value="Unassembled WGS sequence"/>
</dbReference>
<evidence type="ECO:0000313" key="9">
    <source>
        <dbReference type="Proteomes" id="UP000646548"/>
    </source>
</evidence>
<comment type="catalytic activity">
    <reaction evidence="6 7">
        <text>L-arginyl-[protein] + NAD(+) = N(omega)-(ADP-D-ribosyl)-L-arginyl-[protein] + nicotinamide + H(+)</text>
        <dbReference type="Rhea" id="RHEA:19149"/>
        <dbReference type="Rhea" id="RHEA-COMP:10532"/>
        <dbReference type="Rhea" id="RHEA-COMP:15087"/>
        <dbReference type="ChEBI" id="CHEBI:15378"/>
        <dbReference type="ChEBI" id="CHEBI:17154"/>
        <dbReference type="ChEBI" id="CHEBI:29965"/>
        <dbReference type="ChEBI" id="CHEBI:57540"/>
        <dbReference type="ChEBI" id="CHEBI:142554"/>
        <dbReference type="EC" id="2.4.2.31"/>
    </reaction>
</comment>
<evidence type="ECO:0000256" key="5">
    <source>
        <dbReference type="ARBA" id="ARBA00022857"/>
    </source>
</evidence>
<evidence type="ECO:0000256" key="6">
    <source>
        <dbReference type="ARBA" id="ARBA00047597"/>
    </source>
</evidence>
<dbReference type="GO" id="GO:0106274">
    <property type="term" value="F:NAD+-protein-arginine ADP-ribosyltransferase activity"/>
    <property type="evidence" value="ECO:0007669"/>
    <property type="project" value="UniProtKB-EC"/>
</dbReference>
<dbReference type="AlphaFoldDB" id="A0A834CRH0"/>
<keyword evidence="3 7" id="KW-0808">Transferase</keyword>
<evidence type="ECO:0000256" key="2">
    <source>
        <dbReference type="ARBA" id="ARBA00022676"/>
    </source>
</evidence>
<dbReference type="PANTHER" id="PTHR10339">
    <property type="entry name" value="ADP-RIBOSYLTRANSFERASE"/>
    <property type="match status" value="1"/>
</dbReference>
<keyword evidence="2 7" id="KW-0328">Glycosyltransferase</keyword>
<protein>
    <recommendedName>
        <fullName evidence="7">NAD(P)(+)--arginine ADP-ribosyltransferase</fullName>
        <ecNumber evidence="7">2.4.2.31</ecNumber>
    </recommendedName>
    <alternativeName>
        <fullName evidence="7">Mono(ADP-ribosyl)transferase</fullName>
    </alternativeName>
</protein>
<dbReference type="InterPro" id="IPR000768">
    <property type="entry name" value="ART"/>
</dbReference>